<dbReference type="PANTHER" id="PTHR43570">
    <property type="entry name" value="ALDEHYDE DEHYDROGENASE"/>
    <property type="match status" value="1"/>
</dbReference>
<dbReference type="GO" id="GO:0006081">
    <property type="term" value="P:aldehyde metabolic process"/>
    <property type="evidence" value="ECO:0007669"/>
    <property type="project" value="InterPro"/>
</dbReference>
<dbReference type="FunFam" id="3.40.605.10:FF:000004">
    <property type="entry name" value="Aldehyde dehydrogenase"/>
    <property type="match status" value="1"/>
</dbReference>
<comment type="similarity">
    <text evidence="1 4 7">Belongs to the aldehyde dehydrogenase family.</text>
</comment>
<evidence type="ECO:0000256" key="7">
    <source>
        <dbReference type="RuleBase" id="RU003345"/>
    </source>
</evidence>
<keyword evidence="3" id="KW-0520">NAD</keyword>
<sequence length="458" mass="51120">METSLALIQDKHLALKNHYAKGQTQAISTRINALKKLRSAIIAAEKEILDALHKDLRKSPEEAYITEIALVLKELSHHINHLKKWAKTKRVSTPLFLLPSSSRIRHEPMGTVLIIAPWNYPFQLLMTPLIGAVSAGNTVMLKPSEHCINTNAVMDTIVQSVFDSAHVSLVHGGKDTNQALFAQRFDKIFFTGSPRLGKIVMKAAAEHLTPVVLELGGKSPCIVDRTANIDVAAKRIAWGKTVNLGQTCIAPDYLLVDETIKDELQERIIHHWKTLFGDNPQQSTYLPRMVTHEAFDRVSAYLQQGKVLFGGKTDREDKFISPTLMDDVDLDAPIMQDEIFGPILPIIPFKTIEEATDFISAREKPLAYYYFGDNGKIDQLLSANTSGGACFNDTLIHISNHGLPFGGVGTSGMGQYHGKASFEAFSNTRSFMKSPTWIDLPFRYPPFKHFSMIKKLLR</sequence>
<evidence type="ECO:0000313" key="9">
    <source>
        <dbReference type="EMBL" id="SEW27423.1"/>
    </source>
</evidence>
<dbReference type="PIRSF" id="PIRSF036492">
    <property type="entry name" value="ALDH"/>
    <property type="match status" value="1"/>
</dbReference>
<keyword evidence="10" id="KW-1185">Reference proteome</keyword>
<dbReference type="InterPro" id="IPR012394">
    <property type="entry name" value="Aldehyde_DH_NAD(P)"/>
</dbReference>
<accession>A0A1I0QJX3</accession>
<evidence type="ECO:0000256" key="4">
    <source>
        <dbReference type="PIRNR" id="PIRNR036492"/>
    </source>
</evidence>
<dbReference type="Proteomes" id="UP000199437">
    <property type="component" value="Unassembled WGS sequence"/>
</dbReference>
<evidence type="ECO:0000313" key="10">
    <source>
        <dbReference type="Proteomes" id="UP000199437"/>
    </source>
</evidence>
<dbReference type="RefSeq" id="WP_090258825.1">
    <property type="nucleotide sequence ID" value="NZ_FOIR01000002.1"/>
</dbReference>
<dbReference type="InterPro" id="IPR029510">
    <property type="entry name" value="Ald_DH_CS_GLU"/>
</dbReference>
<dbReference type="Pfam" id="PF00171">
    <property type="entry name" value="Aldedh"/>
    <property type="match status" value="1"/>
</dbReference>
<dbReference type="STRING" id="1267423.SAMN05216290_2406"/>
<dbReference type="GeneID" id="99987106"/>
<dbReference type="OrthoDB" id="9762913at2"/>
<name>A0A1I0QJX3_9BACT</name>
<organism evidence="9 10">
    <name type="scientific">Roseivirga pacifica</name>
    <dbReference type="NCBI Taxonomy" id="1267423"/>
    <lineage>
        <taxon>Bacteria</taxon>
        <taxon>Pseudomonadati</taxon>
        <taxon>Bacteroidota</taxon>
        <taxon>Cytophagia</taxon>
        <taxon>Cytophagales</taxon>
        <taxon>Roseivirgaceae</taxon>
        <taxon>Roseivirga</taxon>
    </lineage>
</organism>
<dbReference type="EMBL" id="FOIR01000002">
    <property type="protein sequence ID" value="SEW27423.1"/>
    <property type="molecule type" value="Genomic_DNA"/>
</dbReference>
<feature type="domain" description="Aldehyde dehydrogenase" evidence="8">
    <location>
        <begin position="25"/>
        <end position="430"/>
    </location>
</feature>
<evidence type="ECO:0000256" key="5">
    <source>
        <dbReference type="PIRSR" id="PIRSR036492-1"/>
    </source>
</evidence>
<dbReference type="GO" id="GO:0004029">
    <property type="term" value="F:aldehyde dehydrogenase (NAD+) activity"/>
    <property type="evidence" value="ECO:0007669"/>
    <property type="project" value="TreeGrafter"/>
</dbReference>
<evidence type="ECO:0000259" key="8">
    <source>
        <dbReference type="Pfam" id="PF00171"/>
    </source>
</evidence>
<evidence type="ECO:0000256" key="2">
    <source>
        <dbReference type="ARBA" id="ARBA00023002"/>
    </source>
</evidence>
<dbReference type="GO" id="GO:0005737">
    <property type="term" value="C:cytoplasm"/>
    <property type="evidence" value="ECO:0007669"/>
    <property type="project" value="TreeGrafter"/>
</dbReference>
<dbReference type="FunFam" id="3.40.309.10:FF:000003">
    <property type="entry name" value="Aldehyde dehydrogenase"/>
    <property type="match status" value="1"/>
</dbReference>
<dbReference type="SUPFAM" id="SSF53720">
    <property type="entry name" value="ALDH-like"/>
    <property type="match status" value="1"/>
</dbReference>
<reference evidence="10" key="1">
    <citation type="submission" date="2016-10" db="EMBL/GenBank/DDBJ databases">
        <authorList>
            <person name="Varghese N."/>
            <person name="Submissions S."/>
        </authorList>
    </citation>
    <scope>NUCLEOTIDE SEQUENCE [LARGE SCALE GENOMIC DNA]</scope>
    <source>
        <strain evidence="10">CGMCC 1.12402</strain>
    </source>
</reference>
<dbReference type="InterPro" id="IPR015590">
    <property type="entry name" value="Aldehyde_DH_dom"/>
</dbReference>
<proteinExistence type="inferred from homology"/>
<protein>
    <recommendedName>
        <fullName evidence="4">Aldehyde dehydrogenase</fullName>
    </recommendedName>
</protein>
<dbReference type="CDD" id="cd07136">
    <property type="entry name" value="ALDH_YwdH-P39616"/>
    <property type="match status" value="1"/>
</dbReference>
<dbReference type="Gene3D" id="3.40.309.10">
    <property type="entry name" value="Aldehyde Dehydrogenase, Chain A, domain 2"/>
    <property type="match status" value="1"/>
</dbReference>
<feature type="active site" evidence="5 6">
    <location>
        <position position="214"/>
    </location>
</feature>
<evidence type="ECO:0000256" key="6">
    <source>
        <dbReference type="PROSITE-ProRule" id="PRU10007"/>
    </source>
</evidence>
<evidence type="ECO:0000256" key="3">
    <source>
        <dbReference type="ARBA" id="ARBA00023027"/>
    </source>
</evidence>
<dbReference type="PROSITE" id="PS00687">
    <property type="entry name" value="ALDEHYDE_DEHYDR_GLU"/>
    <property type="match status" value="1"/>
</dbReference>
<keyword evidence="2 4" id="KW-0560">Oxidoreductase</keyword>
<feature type="active site" evidence="5">
    <location>
        <position position="248"/>
    </location>
</feature>
<dbReference type="InterPro" id="IPR016163">
    <property type="entry name" value="Ald_DH_C"/>
</dbReference>
<evidence type="ECO:0000256" key="1">
    <source>
        <dbReference type="ARBA" id="ARBA00009986"/>
    </source>
</evidence>
<dbReference type="InterPro" id="IPR016161">
    <property type="entry name" value="Ald_DH/histidinol_DH"/>
</dbReference>
<dbReference type="PANTHER" id="PTHR43570:SF16">
    <property type="entry name" value="ALDEHYDE DEHYDROGENASE TYPE III, ISOFORM Q"/>
    <property type="match status" value="1"/>
</dbReference>
<dbReference type="InterPro" id="IPR016162">
    <property type="entry name" value="Ald_DH_N"/>
</dbReference>
<dbReference type="AlphaFoldDB" id="A0A1I0QJX3"/>
<dbReference type="Gene3D" id="3.40.605.10">
    <property type="entry name" value="Aldehyde Dehydrogenase, Chain A, domain 1"/>
    <property type="match status" value="1"/>
</dbReference>
<gene>
    <name evidence="9" type="ORF">SAMN05216290_2406</name>
</gene>